<dbReference type="InterPro" id="IPR012340">
    <property type="entry name" value="NA-bd_OB-fold"/>
</dbReference>
<dbReference type="Pfam" id="PF14743">
    <property type="entry name" value="DNA_ligase_OB_2"/>
    <property type="match status" value="1"/>
</dbReference>
<dbReference type="SUPFAM" id="SSF50249">
    <property type="entry name" value="Nucleic acid-binding proteins"/>
    <property type="match status" value="1"/>
</dbReference>
<dbReference type="InterPro" id="IPR029319">
    <property type="entry name" value="DNA_ligase_OB"/>
</dbReference>
<evidence type="ECO:0000313" key="9">
    <source>
        <dbReference type="Proteomes" id="UP000054097"/>
    </source>
</evidence>
<dbReference type="PROSITE" id="PS50160">
    <property type="entry name" value="DNA_LIGASE_A3"/>
    <property type="match status" value="1"/>
</dbReference>
<reference evidence="8 9" key="1">
    <citation type="submission" date="2014-04" db="EMBL/GenBank/DDBJ databases">
        <authorList>
            <consortium name="DOE Joint Genome Institute"/>
            <person name="Kuo A."/>
            <person name="Zuccaro A."/>
            <person name="Kohler A."/>
            <person name="Nagy L.G."/>
            <person name="Floudas D."/>
            <person name="Copeland A."/>
            <person name="Barry K.W."/>
            <person name="Cichocki N."/>
            <person name="Veneault-Fourrey C."/>
            <person name="LaButti K."/>
            <person name="Lindquist E.A."/>
            <person name="Lipzen A."/>
            <person name="Lundell T."/>
            <person name="Morin E."/>
            <person name="Murat C."/>
            <person name="Sun H."/>
            <person name="Tunlid A."/>
            <person name="Henrissat B."/>
            <person name="Grigoriev I.V."/>
            <person name="Hibbett D.S."/>
            <person name="Martin F."/>
            <person name="Nordberg H.P."/>
            <person name="Cantor M.N."/>
            <person name="Hua S.X."/>
        </authorList>
    </citation>
    <scope>NUCLEOTIDE SEQUENCE [LARGE SCALE GENOMIC DNA]</scope>
    <source>
        <strain evidence="8 9">MAFF 305830</strain>
    </source>
</reference>
<dbReference type="AlphaFoldDB" id="A0A0C2WQ68"/>
<dbReference type="EMBL" id="KN824293">
    <property type="protein sequence ID" value="KIM28348.1"/>
    <property type="molecule type" value="Genomic_DNA"/>
</dbReference>
<protein>
    <recommendedName>
        <fullName evidence="7">ATP-dependent DNA ligase family profile domain-containing protein</fullName>
    </recommendedName>
</protein>
<dbReference type="GO" id="GO:0006310">
    <property type="term" value="P:DNA recombination"/>
    <property type="evidence" value="ECO:0007669"/>
    <property type="project" value="InterPro"/>
</dbReference>
<sequence>MDILASISGIKPKVLLDDGQEVKMSSMTTENLWKIKRTGGHYICSCPAWIYQKTPVDARTCRHLKELFGFNYEQIRINNNPAVPAQTKASTPAPDATPTNKRKRVARAISVSEDDSDSDNDTDNKTPRKKAKHDAPNSSSSISSAPSTIAVSVLLAQTWKEDKGCDPTGYWISEKLDGVRAYYSKGAFYSRLGNRFYAPDSFSEDWKSKLPKNATLDGELFTGRNKFQDTVSIVRSGSSNRWPEVTYYVFDAPFLMNKQFEERLAFLKSIFGEPDAPTYPNVRVVEHTKCKGKSHVLEMLEQLQNKGAEGLMLRQPKSMYETRRSSTLLKVKTFYDAEAIVIAHHAGSGKNANVTGAIECRMECGKTFKIGTGFTDAQRRKPPKIGCIVVYKFQELSKAGHPRFPVFVGEAIDKTVPKDAVIRVLDAADDDDE</sequence>
<keyword evidence="2" id="KW-0436">Ligase</keyword>
<dbReference type="GO" id="GO:0006260">
    <property type="term" value="P:DNA replication"/>
    <property type="evidence" value="ECO:0007669"/>
    <property type="project" value="UniProtKB-KW"/>
</dbReference>
<dbReference type="STRING" id="933852.A0A0C2WQ68"/>
<evidence type="ECO:0000256" key="1">
    <source>
        <dbReference type="ARBA" id="ARBA00001968"/>
    </source>
</evidence>
<reference evidence="9" key="2">
    <citation type="submission" date="2015-01" db="EMBL/GenBank/DDBJ databases">
        <title>Evolutionary Origins and Diversification of the Mycorrhizal Mutualists.</title>
        <authorList>
            <consortium name="DOE Joint Genome Institute"/>
            <consortium name="Mycorrhizal Genomics Consortium"/>
            <person name="Kohler A."/>
            <person name="Kuo A."/>
            <person name="Nagy L.G."/>
            <person name="Floudas D."/>
            <person name="Copeland A."/>
            <person name="Barry K.W."/>
            <person name="Cichocki N."/>
            <person name="Veneault-Fourrey C."/>
            <person name="LaButti K."/>
            <person name="Lindquist E.A."/>
            <person name="Lipzen A."/>
            <person name="Lundell T."/>
            <person name="Morin E."/>
            <person name="Murat C."/>
            <person name="Riley R."/>
            <person name="Ohm R."/>
            <person name="Sun H."/>
            <person name="Tunlid A."/>
            <person name="Henrissat B."/>
            <person name="Grigoriev I.V."/>
            <person name="Hibbett D.S."/>
            <person name="Martin F."/>
        </authorList>
    </citation>
    <scope>NUCLEOTIDE SEQUENCE [LARGE SCALE GENOMIC DNA]</scope>
    <source>
        <strain evidence="9">MAFF 305830</strain>
    </source>
</reference>
<comment type="cofactor">
    <cofactor evidence="1">
        <name>a divalent metal cation</name>
        <dbReference type="ChEBI" id="CHEBI:60240"/>
    </cofactor>
</comment>
<evidence type="ECO:0000256" key="5">
    <source>
        <dbReference type="ARBA" id="ARBA00023204"/>
    </source>
</evidence>
<feature type="compositionally biased region" description="Acidic residues" evidence="6">
    <location>
        <begin position="112"/>
        <end position="121"/>
    </location>
</feature>
<evidence type="ECO:0000313" key="8">
    <source>
        <dbReference type="EMBL" id="KIM28348.1"/>
    </source>
</evidence>
<evidence type="ECO:0000256" key="2">
    <source>
        <dbReference type="ARBA" id="ARBA00022598"/>
    </source>
</evidence>
<keyword evidence="5" id="KW-0234">DNA repair</keyword>
<dbReference type="InterPro" id="IPR012310">
    <property type="entry name" value="DNA_ligase_ATP-dep_cent"/>
</dbReference>
<dbReference type="InterPro" id="IPR050326">
    <property type="entry name" value="NAD_dep_DNA_ligaseB"/>
</dbReference>
<dbReference type="GO" id="GO:0005524">
    <property type="term" value="F:ATP binding"/>
    <property type="evidence" value="ECO:0007669"/>
    <property type="project" value="InterPro"/>
</dbReference>
<dbReference type="GO" id="GO:0003910">
    <property type="term" value="F:DNA ligase (ATP) activity"/>
    <property type="evidence" value="ECO:0007669"/>
    <property type="project" value="InterPro"/>
</dbReference>
<feature type="region of interest" description="Disordered" evidence="6">
    <location>
        <begin position="82"/>
        <end position="144"/>
    </location>
</feature>
<keyword evidence="9" id="KW-1185">Reference proteome</keyword>
<keyword evidence="3" id="KW-0235">DNA replication</keyword>
<dbReference type="PROSITE" id="PS00333">
    <property type="entry name" value="DNA_LIGASE_A2"/>
    <property type="match status" value="1"/>
</dbReference>
<evidence type="ECO:0000259" key="7">
    <source>
        <dbReference type="PROSITE" id="PS50160"/>
    </source>
</evidence>
<dbReference type="NCBIfam" id="NF006592">
    <property type="entry name" value="PRK09125.1"/>
    <property type="match status" value="1"/>
</dbReference>
<evidence type="ECO:0000256" key="4">
    <source>
        <dbReference type="ARBA" id="ARBA00022763"/>
    </source>
</evidence>
<dbReference type="HOGENOM" id="CLU_021047_2_0_1"/>
<feature type="domain" description="ATP-dependent DNA ligase family profile" evidence="7">
    <location>
        <begin position="238"/>
        <end position="366"/>
    </location>
</feature>
<dbReference type="SUPFAM" id="SSF56091">
    <property type="entry name" value="DNA ligase/mRNA capping enzyme, catalytic domain"/>
    <property type="match status" value="1"/>
</dbReference>
<name>A0A0C2WQ68_SERVB</name>
<dbReference type="CDD" id="cd08041">
    <property type="entry name" value="OBF_kDNA_ligase_like"/>
    <property type="match status" value="1"/>
</dbReference>
<dbReference type="Pfam" id="PF01068">
    <property type="entry name" value="DNA_ligase_A_M"/>
    <property type="match status" value="1"/>
</dbReference>
<dbReference type="Proteomes" id="UP000054097">
    <property type="component" value="Unassembled WGS sequence"/>
</dbReference>
<dbReference type="PANTHER" id="PTHR47810:SF1">
    <property type="entry name" value="DNA LIGASE B"/>
    <property type="match status" value="1"/>
</dbReference>
<dbReference type="CDD" id="cd07896">
    <property type="entry name" value="Adenylation_kDNA_ligase_like"/>
    <property type="match status" value="1"/>
</dbReference>
<evidence type="ECO:0000256" key="6">
    <source>
        <dbReference type="SAM" id="MobiDB-lite"/>
    </source>
</evidence>
<keyword evidence="4" id="KW-0227">DNA damage</keyword>
<dbReference type="Gene3D" id="3.30.470.30">
    <property type="entry name" value="DNA ligase/mRNA capping enzyme"/>
    <property type="match status" value="1"/>
</dbReference>
<dbReference type="Gene3D" id="2.40.50.140">
    <property type="entry name" value="Nucleic acid-binding proteins"/>
    <property type="match status" value="1"/>
</dbReference>
<evidence type="ECO:0000256" key="3">
    <source>
        <dbReference type="ARBA" id="ARBA00022705"/>
    </source>
</evidence>
<gene>
    <name evidence="8" type="ORF">M408DRAFT_16310</name>
</gene>
<dbReference type="InterPro" id="IPR016059">
    <property type="entry name" value="DNA_ligase_ATP-dep_CS"/>
</dbReference>
<dbReference type="OrthoDB" id="411785at2759"/>
<proteinExistence type="predicted"/>
<dbReference type="PANTHER" id="PTHR47810">
    <property type="entry name" value="DNA LIGASE"/>
    <property type="match status" value="1"/>
</dbReference>
<dbReference type="Gene3D" id="3.30.1490.70">
    <property type="match status" value="1"/>
</dbReference>
<organism evidence="8 9">
    <name type="scientific">Serendipita vermifera MAFF 305830</name>
    <dbReference type="NCBI Taxonomy" id="933852"/>
    <lineage>
        <taxon>Eukaryota</taxon>
        <taxon>Fungi</taxon>
        <taxon>Dikarya</taxon>
        <taxon>Basidiomycota</taxon>
        <taxon>Agaricomycotina</taxon>
        <taxon>Agaricomycetes</taxon>
        <taxon>Sebacinales</taxon>
        <taxon>Serendipitaceae</taxon>
        <taxon>Serendipita</taxon>
    </lineage>
</organism>
<accession>A0A0C2WQ68</accession>
<dbReference type="GO" id="GO:0006281">
    <property type="term" value="P:DNA repair"/>
    <property type="evidence" value="ECO:0007669"/>
    <property type="project" value="UniProtKB-KW"/>
</dbReference>